<dbReference type="GO" id="GO:0016787">
    <property type="term" value="F:hydrolase activity"/>
    <property type="evidence" value="ECO:0007669"/>
    <property type="project" value="InterPro"/>
</dbReference>
<proteinExistence type="predicted"/>
<dbReference type="SUPFAM" id="SSF51556">
    <property type="entry name" value="Metallo-dependent hydrolases"/>
    <property type="match status" value="1"/>
</dbReference>
<keyword evidence="1" id="KW-0456">Lyase</keyword>
<dbReference type="Pfam" id="PF04909">
    <property type="entry name" value="Amidohydro_2"/>
    <property type="match status" value="1"/>
</dbReference>
<dbReference type="EMBL" id="BMDC01000003">
    <property type="protein sequence ID" value="GGH65417.1"/>
    <property type="molecule type" value="Genomic_DNA"/>
</dbReference>
<keyword evidence="4" id="KW-1185">Reference proteome</keyword>
<sequence length="327" mass="36404">MKTQAIDTHAHIYPSWYLDELERIGVNPETAKIARIPGADSTETDLADRFEWMTKAGVARQVLAVTPQIPSGNHAEGSLRAAQMINDHYAELVATYPDKFSAYGALPLPFIEESLSEIARIFDELHFRGVSITTVLPTGVGLDDPLFDPVWEELNRRGAVVNIHPTGSGAYSPLITNSRLEWVNGAPVEDGVAVLHLLKAAVPERFPKITFHLAHLGGDILFMFQRLEDNFTDWGAFESSPQKNIRSMYFDAANFYEPSLRLAVEAVGASQIMGGSDHPYFQHSHYERAFDYIRSARLQEEEKQAILSENAVRLLGLPEPDSRGEGK</sequence>
<protein>
    <submittedName>
        <fullName evidence="3">Amidohydrolase (Aminocarboxymuconate-semialdehyde decarboxylase)</fullName>
    </submittedName>
</protein>
<evidence type="ECO:0000259" key="2">
    <source>
        <dbReference type="Pfam" id="PF04909"/>
    </source>
</evidence>
<accession>A0A917MWS9</accession>
<evidence type="ECO:0000313" key="3">
    <source>
        <dbReference type="EMBL" id="GGH65417.1"/>
    </source>
</evidence>
<dbReference type="InterPro" id="IPR032466">
    <property type="entry name" value="Metal_Hydrolase"/>
</dbReference>
<dbReference type="GO" id="GO:0016831">
    <property type="term" value="F:carboxy-lyase activity"/>
    <property type="evidence" value="ECO:0007669"/>
    <property type="project" value="InterPro"/>
</dbReference>
<dbReference type="GO" id="GO:0019748">
    <property type="term" value="P:secondary metabolic process"/>
    <property type="evidence" value="ECO:0007669"/>
    <property type="project" value="TreeGrafter"/>
</dbReference>
<comment type="caution">
    <text evidence="3">The sequence shown here is derived from an EMBL/GenBank/DDBJ whole genome shotgun (WGS) entry which is preliminary data.</text>
</comment>
<organism evidence="3 4">
    <name type="scientific">Rothia aerolata</name>
    <dbReference type="NCBI Taxonomy" id="1812262"/>
    <lineage>
        <taxon>Bacteria</taxon>
        <taxon>Bacillati</taxon>
        <taxon>Actinomycetota</taxon>
        <taxon>Actinomycetes</taxon>
        <taxon>Micrococcales</taxon>
        <taxon>Micrococcaceae</taxon>
        <taxon>Rothia</taxon>
    </lineage>
</organism>
<name>A0A917MWS9_9MICC</name>
<evidence type="ECO:0000256" key="1">
    <source>
        <dbReference type="ARBA" id="ARBA00023239"/>
    </source>
</evidence>
<dbReference type="PANTHER" id="PTHR21240:SF28">
    <property type="entry name" value="ISO-OROTATE DECARBOXYLASE (EUROFUNG)"/>
    <property type="match status" value="1"/>
</dbReference>
<gene>
    <name evidence="3" type="ORF">GCM10007359_18640</name>
</gene>
<dbReference type="RefSeq" id="WP_188360097.1">
    <property type="nucleotide sequence ID" value="NZ_BMDC01000003.1"/>
</dbReference>
<dbReference type="PANTHER" id="PTHR21240">
    <property type="entry name" value="2-AMINO-3-CARBOXYLMUCONATE-6-SEMIALDEHYDE DECARBOXYLASE"/>
    <property type="match status" value="1"/>
</dbReference>
<dbReference type="GO" id="GO:0005737">
    <property type="term" value="C:cytoplasm"/>
    <property type="evidence" value="ECO:0007669"/>
    <property type="project" value="TreeGrafter"/>
</dbReference>
<evidence type="ECO:0000313" key="4">
    <source>
        <dbReference type="Proteomes" id="UP000600171"/>
    </source>
</evidence>
<dbReference type="AlphaFoldDB" id="A0A917MWS9"/>
<dbReference type="Gene3D" id="3.20.20.140">
    <property type="entry name" value="Metal-dependent hydrolases"/>
    <property type="match status" value="1"/>
</dbReference>
<feature type="domain" description="Amidohydrolase-related" evidence="2">
    <location>
        <begin position="6"/>
        <end position="317"/>
    </location>
</feature>
<dbReference type="Proteomes" id="UP000600171">
    <property type="component" value="Unassembled WGS sequence"/>
</dbReference>
<dbReference type="InterPro" id="IPR006680">
    <property type="entry name" value="Amidohydro-rel"/>
</dbReference>
<dbReference type="CDD" id="cd01292">
    <property type="entry name" value="metallo-dependent_hydrolases"/>
    <property type="match status" value="1"/>
</dbReference>
<dbReference type="InterPro" id="IPR032465">
    <property type="entry name" value="ACMSD"/>
</dbReference>
<reference evidence="3 4" key="1">
    <citation type="journal article" date="2014" name="Int. J. Syst. Evol. Microbiol.">
        <title>Complete genome sequence of Corynebacterium casei LMG S-19264T (=DSM 44701T), isolated from a smear-ripened cheese.</title>
        <authorList>
            <consortium name="US DOE Joint Genome Institute (JGI-PGF)"/>
            <person name="Walter F."/>
            <person name="Albersmeier A."/>
            <person name="Kalinowski J."/>
            <person name="Ruckert C."/>
        </authorList>
    </citation>
    <scope>NUCLEOTIDE SEQUENCE [LARGE SCALE GENOMIC DNA]</scope>
    <source>
        <strain evidence="3 4">CCM 8669</strain>
    </source>
</reference>